<organism evidence="2 3">
    <name type="scientific">Chryseobacterium vrystaatense</name>
    <dbReference type="NCBI Taxonomy" id="307480"/>
    <lineage>
        <taxon>Bacteria</taxon>
        <taxon>Pseudomonadati</taxon>
        <taxon>Bacteroidota</taxon>
        <taxon>Flavobacteriia</taxon>
        <taxon>Flavobacteriales</taxon>
        <taxon>Weeksellaceae</taxon>
        <taxon>Chryseobacterium group</taxon>
        <taxon>Chryseobacterium</taxon>
    </lineage>
</organism>
<feature type="transmembrane region" description="Helical" evidence="1">
    <location>
        <begin position="106"/>
        <end position="132"/>
    </location>
</feature>
<keyword evidence="1" id="KW-0812">Transmembrane</keyword>
<feature type="transmembrane region" description="Helical" evidence="1">
    <location>
        <begin position="5"/>
        <end position="26"/>
    </location>
</feature>
<sequence length="137" mass="14928">MKQNVFLFILCTFINVLIANLALIIMATDLSLIYPVLISLGIFLICGAVFYRIHIHPGILGKWKLAGTATGVSLLVLLLACILTSVGTRMAMDGIIIAGLKGIIPLFVFAVIFASPFWVISALFNFICLTFIKPKIN</sequence>
<proteinExistence type="predicted"/>
<evidence type="ECO:0000256" key="1">
    <source>
        <dbReference type="SAM" id="Phobius"/>
    </source>
</evidence>
<protein>
    <submittedName>
        <fullName evidence="2">Uncharacterized protein</fullName>
    </submittedName>
</protein>
<dbReference type="Proteomes" id="UP000184108">
    <property type="component" value="Unassembled WGS sequence"/>
</dbReference>
<name>A0A1M5BTG4_9FLAO</name>
<dbReference type="AlphaFoldDB" id="A0A1M5BTG4"/>
<keyword evidence="1" id="KW-1133">Transmembrane helix</keyword>
<accession>A0A1M5BTG4</accession>
<keyword evidence="1" id="KW-0472">Membrane</keyword>
<dbReference type="EMBL" id="FQVE01000002">
    <property type="protein sequence ID" value="SHF45843.1"/>
    <property type="molecule type" value="Genomic_DNA"/>
</dbReference>
<evidence type="ECO:0000313" key="2">
    <source>
        <dbReference type="EMBL" id="SHF45843.1"/>
    </source>
</evidence>
<reference evidence="3" key="1">
    <citation type="submission" date="2016-11" db="EMBL/GenBank/DDBJ databases">
        <authorList>
            <person name="Varghese N."/>
            <person name="Submissions S."/>
        </authorList>
    </citation>
    <scope>NUCLEOTIDE SEQUENCE [LARGE SCALE GENOMIC DNA]</scope>
    <source>
        <strain evidence="3">YR203</strain>
    </source>
</reference>
<feature type="transmembrane region" description="Helical" evidence="1">
    <location>
        <begin position="65"/>
        <end position="86"/>
    </location>
</feature>
<feature type="transmembrane region" description="Helical" evidence="1">
    <location>
        <begin position="32"/>
        <end position="53"/>
    </location>
</feature>
<gene>
    <name evidence="2" type="ORF">SAMN02787073_2379</name>
</gene>
<evidence type="ECO:0000313" key="3">
    <source>
        <dbReference type="Proteomes" id="UP000184108"/>
    </source>
</evidence>
<dbReference type="RefSeq" id="WP_073173670.1">
    <property type="nucleotide sequence ID" value="NZ_FQVE01000002.1"/>
</dbReference>